<accession>A0A6C2UP84</accession>
<evidence type="ECO:0008006" key="3">
    <source>
        <dbReference type="Google" id="ProtNLM"/>
    </source>
</evidence>
<dbReference type="AlphaFoldDB" id="A0A6C2UP84"/>
<reference evidence="1 2" key="1">
    <citation type="submission" date="2019-04" db="EMBL/GenBank/DDBJ databases">
        <authorList>
            <person name="Van Vliet M D."/>
        </authorList>
    </citation>
    <scope>NUCLEOTIDE SEQUENCE [LARGE SCALE GENOMIC DNA]</scope>
    <source>
        <strain evidence="1 2">F21</strain>
    </source>
</reference>
<dbReference type="RefSeq" id="WP_136063502.1">
    <property type="nucleotide sequence ID" value="NZ_CAAHFH010000002.1"/>
</dbReference>
<dbReference type="Gene3D" id="3.40.50.300">
    <property type="entry name" value="P-loop containing nucleotide triphosphate hydrolases"/>
    <property type="match status" value="1"/>
</dbReference>
<dbReference type="Proteomes" id="UP000346198">
    <property type="component" value="Unassembled WGS sequence"/>
</dbReference>
<dbReference type="SUPFAM" id="SSF52540">
    <property type="entry name" value="P-loop containing nucleoside triphosphate hydrolases"/>
    <property type="match status" value="2"/>
</dbReference>
<evidence type="ECO:0000313" key="2">
    <source>
        <dbReference type="Proteomes" id="UP000346198"/>
    </source>
</evidence>
<sequence>MNVSNGELVLSAALDDVVEVGYFSRSQYHCLQAGLLSKQFLILTGLSGSGKTQLARLLSKWLCSRVNSSLYELLEKAATSDGFLENYDLLCVNNLVVEVINKRGSAKTIIPLPTNVIFEWYHALKNGEIEEGKDPKESRHIIGALSAYQKYIHGFYTEFFKLAVLMVRESEKDEGRDNEKTVSGTYQLVSVGADWTSNENLLGYPDALRESCYRKPDNGVLDLILQAQSNPDLPHFLILDEMNLSHVERYFADFLSAMESGEAISLHDDTGEDWGAEGSLKVPAKLKIPKNLFVIGTVNVDETTYMFSPKVLDRANVIEFRVSEDEMQSFLTNPVKPDLDAIAGQGAQYAKAFVTAAKLKDVPLDAATREAVSKVLMEFFPQLKEAGAEFGYRTAHEICRFIYFHKELSTDWKFEAAMDAAIMQKLLPKLHGSKKKLGPVLAALIRLCLKEGDWLKNDPIKAEDLVAENAVYPQSLEKLARMRKRLQEHGFTSFAEA</sequence>
<dbReference type="InterPro" id="IPR027417">
    <property type="entry name" value="P-loop_NTPase"/>
</dbReference>
<proteinExistence type="predicted"/>
<protein>
    <recommendedName>
        <fullName evidence="3">AAA+ ATPase domain-containing protein</fullName>
    </recommendedName>
</protein>
<organism evidence="1 2">
    <name type="scientific">Pontiella sulfatireligans</name>
    <dbReference type="NCBI Taxonomy" id="2750658"/>
    <lineage>
        <taxon>Bacteria</taxon>
        <taxon>Pseudomonadati</taxon>
        <taxon>Kiritimatiellota</taxon>
        <taxon>Kiritimatiellia</taxon>
        <taxon>Kiritimatiellales</taxon>
        <taxon>Pontiellaceae</taxon>
        <taxon>Pontiella</taxon>
    </lineage>
</organism>
<dbReference type="EMBL" id="CAAHFH010000002">
    <property type="protein sequence ID" value="VGO22092.1"/>
    <property type="molecule type" value="Genomic_DNA"/>
</dbReference>
<keyword evidence="2" id="KW-1185">Reference proteome</keyword>
<name>A0A6C2UP84_9BACT</name>
<gene>
    <name evidence="1" type="ORF">SCARR_04173</name>
</gene>
<evidence type="ECO:0000313" key="1">
    <source>
        <dbReference type="EMBL" id="VGO22092.1"/>
    </source>
</evidence>